<sequence length="1225" mass="135582">MSSSPTAIPSGSRPVTSSGIPAPQSVRDRQATLRQQFAVKSLLGLWVIALLISGVYLFSKGFLLTRSTLAETSNCAQLPSYDTSASHSPSTTCWHPARYQRALVVVIDALRFDFILPKGMANSSTVTDWEFLRDPAQYDARYLEHQVLGRSWPHPYHHGKLPVLERLLYEQPTHSQLYRFMADPPTTTLQRLKGLTTGTLPTFIDMGSNFAGSAISEDNWLHQWFKQLQEQYPVTENDTLAGDQTPPVVFMGDDTWMSLFPDILESPWVTAYPYSSFDVWDLHTLDNGVLDRLGDILPGFPSKALKQFEVNSGPPRDSQSSLPTPPTLLNENPSWRLAIAHLLGVDHCGHRYGPNHPTMASKLGQMDRMLEEIIHIMDNDTLLIVMGDHGMDPKGDHGGDHPLELEAGLFMYSKGTPLVPWGTPSGEPNRHSLARVFAQVDSQVDEPSLASYVNGLDRNIYRSVTQTDLVPTLSLLLGLPIPYNSLGTIIPEFMFTGQGDVPGINSWTHLLRAAQLNCHQTLRYVDTYTSYYPASALPADQRDQILERLQRADRSMQRLMEGAQKEPSSVESQTWISEAEQALADYLVFSRSILVTFRQRWAQFDDKLMVAGLLVLLAACLALSSNIVRVNRMDAFALAIEHYESLVLGSLLGGIIALVGFVRWSWMPLAWHTVLDIILGSHDFTLVDLGLTGTCIGSVVGWCIGAHISRWLEPAPTAKPSVNPSDTTEQGIAQSHWLDWVVVGAVFIGHISIFASNSFVVFEDHVVRFLIQTLLGYWVFRAFTIANPSVRNRVQGYGVLLLLLTRLTSYVTVCREEQAPYCVSTFYASPGSTVSSPFVTTALLAAAVIFPHWLSRQANRDNNLHGLAPVWYHFGMRGVLFLAACYWTIDTLEGQAALTVGTTTAPTSTSFLPGVISEILGPLSALGNWHTVKLILARLVMGLGLVVAPLGWAKLPFTVDVVLPPTERAPRTGSPSNAVESGRRFTVLGIPNIYGSSYLLLVTMVFTFLVLVQQPMGGLMLYLMFFQLLCALEFFIGLNQVQSSVDTKPIIPTFSPSLLRVVQVLLFGLLSWHYFFATGHQAVISSIQWSTAFVGLSRMHLLLSGVLVIVNTLGSFILTALVLPLAVLWRFPIDSPRSNTSLASRIGQCAYLYLLYQTILLISSALFAGHFRRHLMVWKIFAPRFMLAGPVVALSAIVLVFLATGWATYKVVRDNNRLLKLLGSL</sequence>
<feature type="region of interest" description="Disordered" evidence="11">
    <location>
        <begin position="1"/>
        <end position="23"/>
    </location>
</feature>
<reference evidence="13" key="1">
    <citation type="submission" date="2022-07" db="EMBL/GenBank/DDBJ databases">
        <title>Phylogenomic reconstructions and comparative analyses of Kickxellomycotina fungi.</title>
        <authorList>
            <person name="Reynolds N.K."/>
            <person name="Stajich J.E."/>
            <person name="Barry K."/>
            <person name="Grigoriev I.V."/>
            <person name="Crous P."/>
            <person name="Smith M.E."/>
        </authorList>
    </citation>
    <scope>NUCLEOTIDE SEQUENCE</scope>
    <source>
        <strain evidence="13">RSA 1196</strain>
    </source>
</reference>
<feature type="transmembrane region" description="Helical" evidence="12">
    <location>
        <begin position="993"/>
        <end position="1012"/>
    </location>
</feature>
<evidence type="ECO:0000256" key="2">
    <source>
        <dbReference type="ARBA" id="ARBA00004687"/>
    </source>
</evidence>
<keyword evidence="14" id="KW-1185">Reference proteome</keyword>
<proteinExistence type="inferred from homology"/>
<keyword evidence="5" id="KW-0808">Transferase</keyword>
<feature type="transmembrane region" description="Helical" evidence="12">
    <location>
        <begin position="866"/>
        <end position="889"/>
    </location>
</feature>
<evidence type="ECO:0000256" key="5">
    <source>
        <dbReference type="ARBA" id="ARBA00022679"/>
    </source>
</evidence>
<dbReference type="PANTHER" id="PTHR23071">
    <property type="entry name" value="PHOSPHATIDYLINOSITOL GLYCAN"/>
    <property type="match status" value="1"/>
</dbReference>
<accession>A0A9W8AS31</accession>
<evidence type="ECO:0000313" key="14">
    <source>
        <dbReference type="Proteomes" id="UP001150925"/>
    </source>
</evidence>
<comment type="caution">
    <text evidence="13">The sequence shown here is derived from an EMBL/GenBank/DDBJ whole genome shotgun (WGS) entry which is preliminary data.</text>
</comment>
<keyword evidence="4" id="KW-0337">GPI-anchor biosynthesis</keyword>
<feature type="transmembrane region" description="Helical" evidence="12">
    <location>
        <begin position="686"/>
        <end position="704"/>
    </location>
</feature>
<keyword evidence="7" id="KW-0256">Endoplasmic reticulum</keyword>
<dbReference type="EMBL" id="JANBPY010000406">
    <property type="protein sequence ID" value="KAJ1967032.1"/>
    <property type="molecule type" value="Genomic_DNA"/>
</dbReference>
<dbReference type="InterPro" id="IPR002591">
    <property type="entry name" value="Phosphodiest/P_Trfase"/>
</dbReference>
<evidence type="ECO:0000256" key="7">
    <source>
        <dbReference type="ARBA" id="ARBA00022824"/>
    </source>
</evidence>
<feature type="transmembrane region" description="Helical" evidence="12">
    <location>
        <begin position="1082"/>
        <end position="1101"/>
    </location>
</feature>
<feature type="transmembrane region" description="Helical" evidence="12">
    <location>
        <begin position="608"/>
        <end position="625"/>
    </location>
</feature>
<keyword evidence="9 12" id="KW-0472">Membrane</keyword>
<feature type="transmembrane region" description="Helical" evidence="12">
    <location>
        <begin position="934"/>
        <end position="953"/>
    </location>
</feature>
<dbReference type="AlphaFoldDB" id="A0A9W8AS31"/>
<keyword evidence="8 12" id="KW-1133">Transmembrane helix</keyword>
<keyword evidence="10" id="KW-0325">Glycoprotein</keyword>
<evidence type="ECO:0000256" key="12">
    <source>
        <dbReference type="SAM" id="Phobius"/>
    </source>
</evidence>
<dbReference type="PANTHER" id="PTHR23071:SF1">
    <property type="entry name" value="GPI ETHANOLAMINE PHOSPHATE TRANSFERASE 3"/>
    <property type="match status" value="1"/>
</dbReference>
<dbReference type="GO" id="GO:0006506">
    <property type="term" value="P:GPI anchor biosynthetic process"/>
    <property type="evidence" value="ECO:0007669"/>
    <property type="project" value="UniProtKB-KW"/>
</dbReference>
<feature type="transmembrane region" description="Helical" evidence="12">
    <location>
        <begin position="1150"/>
        <end position="1171"/>
    </location>
</feature>
<feature type="transmembrane region" description="Helical" evidence="12">
    <location>
        <begin position="1058"/>
        <end position="1075"/>
    </location>
</feature>
<dbReference type="Proteomes" id="UP001150925">
    <property type="component" value="Unassembled WGS sequence"/>
</dbReference>
<dbReference type="GO" id="GO:0051377">
    <property type="term" value="F:mannose-ethanolamine phosphotransferase activity"/>
    <property type="evidence" value="ECO:0007669"/>
    <property type="project" value="InterPro"/>
</dbReference>
<dbReference type="OrthoDB" id="272139at2759"/>
<dbReference type="InterPro" id="IPR037675">
    <property type="entry name" value="PIG-O_N"/>
</dbReference>
<gene>
    <name evidence="13" type="primary">GPI13</name>
    <name evidence="13" type="ORF">IWQ62_002103</name>
</gene>
<feature type="transmembrane region" description="Helical" evidence="12">
    <location>
        <begin position="833"/>
        <end position="854"/>
    </location>
</feature>
<dbReference type="InterPro" id="IPR039524">
    <property type="entry name" value="PIGO/GPI13"/>
</dbReference>
<evidence type="ECO:0000256" key="8">
    <source>
        <dbReference type="ARBA" id="ARBA00022989"/>
    </source>
</evidence>
<feature type="transmembrane region" description="Helical" evidence="12">
    <location>
        <begin position="766"/>
        <end position="784"/>
    </location>
</feature>
<feature type="transmembrane region" description="Helical" evidence="12">
    <location>
        <begin position="646"/>
        <end position="666"/>
    </location>
</feature>
<protein>
    <submittedName>
        <fullName evidence="13">Mannose-ethanolamine phosphotransferase gpi13</fullName>
    </submittedName>
</protein>
<evidence type="ECO:0000256" key="4">
    <source>
        <dbReference type="ARBA" id="ARBA00022502"/>
    </source>
</evidence>
<evidence type="ECO:0000256" key="1">
    <source>
        <dbReference type="ARBA" id="ARBA00004477"/>
    </source>
</evidence>
<dbReference type="InterPro" id="IPR017850">
    <property type="entry name" value="Alkaline_phosphatase_core_sf"/>
</dbReference>
<dbReference type="GO" id="GO:0005789">
    <property type="term" value="C:endoplasmic reticulum membrane"/>
    <property type="evidence" value="ECO:0007669"/>
    <property type="project" value="UniProtKB-SubCell"/>
</dbReference>
<feature type="transmembrane region" description="Helical" evidence="12">
    <location>
        <begin position="737"/>
        <end position="760"/>
    </location>
</feature>
<feature type="transmembrane region" description="Helical" evidence="12">
    <location>
        <begin position="37"/>
        <end position="58"/>
    </location>
</feature>
<evidence type="ECO:0000256" key="9">
    <source>
        <dbReference type="ARBA" id="ARBA00023136"/>
    </source>
</evidence>
<evidence type="ECO:0000256" key="10">
    <source>
        <dbReference type="ARBA" id="ARBA00023180"/>
    </source>
</evidence>
<comment type="subcellular location">
    <subcellularLocation>
        <location evidence="1">Endoplasmic reticulum membrane</location>
        <topology evidence="1">Multi-pass membrane protein</topology>
    </subcellularLocation>
</comment>
<feature type="transmembrane region" description="Helical" evidence="12">
    <location>
        <begin position="909"/>
        <end position="927"/>
    </location>
</feature>
<comment type="similarity">
    <text evidence="3">Belongs to the PIGG/PIGN/PIGO family. PIGO subfamily.</text>
</comment>
<keyword evidence="6 12" id="KW-0812">Transmembrane</keyword>
<evidence type="ECO:0000256" key="11">
    <source>
        <dbReference type="SAM" id="MobiDB-lite"/>
    </source>
</evidence>
<dbReference type="SUPFAM" id="SSF53649">
    <property type="entry name" value="Alkaline phosphatase-like"/>
    <property type="match status" value="1"/>
</dbReference>
<name>A0A9W8AS31_9FUNG</name>
<feature type="transmembrane region" description="Helical" evidence="12">
    <location>
        <begin position="1191"/>
        <end position="1212"/>
    </location>
</feature>
<feature type="compositionally biased region" description="Polar residues" evidence="11">
    <location>
        <begin position="1"/>
        <end position="19"/>
    </location>
</feature>
<dbReference type="Pfam" id="PF01663">
    <property type="entry name" value="Phosphodiest"/>
    <property type="match status" value="1"/>
</dbReference>
<feature type="transmembrane region" description="Helical" evidence="12">
    <location>
        <begin position="1019"/>
        <end position="1038"/>
    </location>
</feature>
<evidence type="ECO:0000313" key="13">
    <source>
        <dbReference type="EMBL" id="KAJ1967032.1"/>
    </source>
</evidence>
<feature type="transmembrane region" description="Helical" evidence="12">
    <location>
        <begin position="1107"/>
        <end position="1129"/>
    </location>
</feature>
<organism evidence="13 14">
    <name type="scientific">Dispira parvispora</name>
    <dbReference type="NCBI Taxonomy" id="1520584"/>
    <lineage>
        <taxon>Eukaryota</taxon>
        <taxon>Fungi</taxon>
        <taxon>Fungi incertae sedis</taxon>
        <taxon>Zoopagomycota</taxon>
        <taxon>Kickxellomycotina</taxon>
        <taxon>Dimargaritomycetes</taxon>
        <taxon>Dimargaritales</taxon>
        <taxon>Dimargaritaceae</taxon>
        <taxon>Dispira</taxon>
    </lineage>
</organism>
<dbReference type="CDD" id="cd16023">
    <property type="entry name" value="GPI_EPT_3"/>
    <property type="match status" value="1"/>
</dbReference>
<comment type="pathway">
    <text evidence="2">Glycolipid biosynthesis; glycosylphosphatidylinositol-anchor biosynthesis.</text>
</comment>
<evidence type="ECO:0000256" key="6">
    <source>
        <dbReference type="ARBA" id="ARBA00022692"/>
    </source>
</evidence>
<evidence type="ECO:0000256" key="3">
    <source>
        <dbReference type="ARBA" id="ARBA00008695"/>
    </source>
</evidence>
<dbReference type="Gene3D" id="3.40.720.10">
    <property type="entry name" value="Alkaline Phosphatase, subunit A"/>
    <property type="match status" value="1"/>
</dbReference>
<feature type="transmembrane region" description="Helical" evidence="12">
    <location>
        <begin position="796"/>
        <end position="813"/>
    </location>
</feature>